<sequence length="173" mass="19686">EACLRQATVWADLNHPHVAKMLGACHIGKEPFVVHEPAEPLVSNRANAQSWEPLLGWALGLQYLHERELGYKNFDDSRLLARHQVTSSGVLSGLGLVPVKRKTSASVPNDIFAFGLAIYNTRQWVSMFGDEKVPVLPQKRPQFLSEREWDLVERMCTRAPDRRASMWYVVHQL</sequence>
<reference evidence="1 2" key="1">
    <citation type="journal article" date="2006" name="Science">
        <title>Phytophthora genome sequences uncover evolutionary origins and mechanisms of pathogenesis.</title>
        <authorList>
            <person name="Tyler B.M."/>
            <person name="Tripathy S."/>
            <person name="Zhang X."/>
            <person name="Dehal P."/>
            <person name="Jiang R.H."/>
            <person name="Aerts A."/>
            <person name="Arredondo F.D."/>
            <person name="Baxter L."/>
            <person name="Bensasson D."/>
            <person name="Beynon J.L."/>
            <person name="Chapman J."/>
            <person name="Damasceno C.M."/>
            <person name="Dorrance A.E."/>
            <person name="Dou D."/>
            <person name="Dickerman A.W."/>
            <person name="Dubchak I.L."/>
            <person name="Garbelotto M."/>
            <person name="Gijzen M."/>
            <person name="Gordon S.G."/>
            <person name="Govers F."/>
            <person name="Grunwald N.J."/>
            <person name="Huang W."/>
            <person name="Ivors K.L."/>
            <person name="Jones R.W."/>
            <person name="Kamoun S."/>
            <person name="Krampis K."/>
            <person name="Lamour K.H."/>
            <person name="Lee M.K."/>
            <person name="McDonald W.H."/>
            <person name="Medina M."/>
            <person name="Meijer H.J."/>
            <person name="Nordberg E.K."/>
            <person name="Maclean D.J."/>
            <person name="Ospina-Giraldo M.D."/>
            <person name="Morris P.F."/>
            <person name="Phuntumart V."/>
            <person name="Putnam N.H."/>
            <person name="Rash S."/>
            <person name="Rose J.K."/>
            <person name="Sakihama Y."/>
            <person name="Salamov A.A."/>
            <person name="Savidor A."/>
            <person name="Scheuring C.F."/>
            <person name="Smith B.M."/>
            <person name="Sobral B.W."/>
            <person name="Terry A."/>
            <person name="Torto-Alalibo T.A."/>
            <person name="Win J."/>
            <person name="Xu Z."/>
            <person name="Zhang H."/>
            <person name="Grigoriev I.V."/>
            <person name="Rokhsar D.S."/>
            <person name="Boore J.L."/>
        </authorList>
    </citation>
    <scope>NUCLEOTIDE SEQUENCE [LARGE SCALE GENOMIC DNA]</scope>
    <source>
        <strain evidence="1 2">P6497</strain>
    </source>
</reference>
<dbReference type="InParanoid" id="G4YKF4"/>
<dbReference type="InterPro" id="IPR011009">
    <property type="entry name" value="Kinase-like_dom_sf"/>
</dbReference>
<evidence type="ECO:0000313" key="1">
    <source>
        <dbReference type="EMBL" id="EGZ28534.1"/>
    </source>
</evidence>
<evidence type="ECO:0008006" key="3">
    <source>
        <dbReference type="Google" id="ProtNLM"/>
    </source>
</evidence>
<evidence type="ECO:0000313" key="2">
    <source>
        <dbReference type="Proteomes" id="UP000002640"/>
    </source>
</evidence>
<proteinExistence type="predicted"/>
<dbReference type="SUPFAM" id="SSF56112">
    <property type="entry name" value="Protein kinase-like (PK-like)"/>
    <property type="match status" value="1"/>
</dbReference>
<feature type="non-terminal residue" evidence="1">
    <location>
        <position position="1"/>
    </location>
</feature>
<keyword evidence="2" id="KW-1185">Reference proteome</keyword>
<dbReference type="EMBL" id="JH159151">
    <property type="protein sequence ID" value="EGZ28534.1"/>
    <property type="molecule type" value="Genomic_DNA"/>
</dbReference>
<gene>
    <name evidence="1" type="ORF">PHYSODRAFT_405452</name>
</gene>
<feature type="non-terminal residue" evidence="1">
    <location>
        <position position="173"/>
    </location>
</feature>
<dbReference type="KEGG" id="psoj:PHYSODRAFT_405452"/>
<dbReference type="RefSeq" id="XP_009515809.1">
    <property type="nucleotide sequence ID" value="XM_009517514.1"/>
</dbReference>
<dbReference type="Proteomes" id="UP000002640">
    <property type="component" value="Unassembled WGS sequence"/>
</dbReference>
<organism evidence="1 2">
    <name type="scientific">Phytophthora sojae (strain P6497)</name>
    <name type="common">Soybean stem and root rot agent</name>
    <name type="synonym">Phytophthora megasperma f. sp. glycines</name>
    <dbReference type="NCBI Taxonomy" id="1094619"/>
    <lineage>
        <taxon>Eukaryota</taxon>
        <taxon>Sar</taxon>
        <taxon>Stramenopiles</taxon>
        <taxon>Oomycota</taxon>
        <taxon>Peronosporomycetes</taxon>
        <taxon>Peronosporales</taxon>
        <taxon>Peronosporaceae</taxon>
        <taxon>Phytophthora</taxon>
    </lineage>
</organism>
<dbReference type="GeneID" id="20651423"/>
<dbReference type="Gene3D" id="1.10.510.10">
    <property type="entry name" value="Transferase(Phosphotransferase) domain 1"/>
    <property type="match status" value="1"/>
</dbReference>
<name>G4YKF4_PHYSP</name>
<accession>G4YKF4</accession>
<dbReference type="STRING" id="1094619.G4YKF4"/>
<dbReference type="SMR" id="G4YKF4"/>
<protein>
    <recommendedName>
        <fullName evidence="3">Protein kinase domain-containing protein</fullName>
    </recommendedName>
</protein>
<dbReference type="AlphaFoldDB" id="G4YKF4"/>